<dbReference type="SMR" id="A0A0H3A8G6"/>
<dbReference type="CDD" id="cd04410">
    <property type="entry name" value="DMSOR_beta-like"/>
    <property type="match status" value="1"/>
</dbReference>
<organism evidence="6 7">
    <name type="scientific">Nitratidesulfovibrio vulgaris (strain DP4)</name>
    <name type="common">Desulfovibrio vulgaris</name>
    <dbReference type="NCBI Taxonomy" id="391774"/>
    <lineage>
        <taxon>Bacteria</taxon>
        <taxon>Pseudomonadati</taxon>
        <taxon>Thermodesulfobacteriota</taxon>
        <taxon>Desulfovibrionia</taxon>
        <taxon>Desulfovibrionales</taxon>
        <taxon>Desulfovibrionaceae</taxon>
        <taxon>Nitratidesulfovibrio</taxon>
    </lineage>
</organism>
<proteinExistence type="predicted"/>
<dbReference type="KEGG" id="dvl:Dvul_1520"/>
<gene>
    <name evidence="6" type="ordered locus">Dvul_1520</name>
</gene>
<dbReference type="PANTHER" id="PTHR43177:SF3">
    <property type="entry name" value="PROTEIN NRFC HOMOLOG"/>
    <property type="match status" value="1"/>
</dbReference>
<dbReference type="GO" id="GO:0046872">
    <property type="term" value="F:metal ion binding"/>
    <property type="evidence" value="ECO:0007669"/>
    <property type="project" value="UniProtKB-KW"/>
</dbReference>
<evidence type="ECO:0000256" key="2">
    <source>
        <dbReference type="ARBA" id="ARBA00022723"/>
    </source>
</evidence>
<dbReference type="EMBL" id="CP000527">
    <property type="protein sequence ID" value="ABM28537.1"/>
    <property type="molecule type" value="Genomic_DNA"/>
</dbReference>
<evidence type="ECO:0000256" key="4">
    <source>
        <dbReference type="ARBA" id="ARBA00023014"/>
    </source>
</evidence>
<dbReference type="Proteomes" id="UP000009173">
    <property type="component" value="Chromosome"/>
</dbReference>
<dbReference type="Pfam" id="PF12837">
    <property type="entry name" value="Fer4_6"/>
    <property type="match status" value="1"/>
</dbReference>
<evidence type="ECO:0000313" key="6">
    <source>
        <dbReference type="EMBL" id="ABM28537.1"/>
    </source>
</evidence>
<dbReference type="PANTHER" id="PTHR43177">
    <property type="entry name" value="PROTEIN NRFC"/>
    <property type="match status" value="1"/>
</dbReference>
<keyword evidence="4" id="KW-0411">Iron-sulfur</keyword>
<dbReference type="RefSeq" id="WP_010938905.1">
    <property type="nucleotide sequence ID" value="NC_008751.1"/>
</dbReference>
<evidence type="ECO:0000256" key="1">
    <source>
        <dbReference type="ARBA" id="ARBA00022485"/>
    </source>
</evidence>
<dbReference type="Gene3D" id="3.30.70.20">
    <property type="match status" value="2"/>
</dbReference>
<dbReference type="PROSITE" id="PS51379">
    <property type="entry name" value="4FE4S_FER_2"/>
    <property type="match status" value="2"/>
</dbReference>
<feature type="domain" description="4Fe-4S ferredoxin-type" evidence="5">
    <location>
        <begin position="9"/>
        <end position="40"/>
    </location>
</feature>
<dbReference type="InterPro" id="IPR017896">
    <property type="entry name" value="4Fe4S_Fe-S-bd"/>
</dbReference>
<evidence type="ECO:0000259" key="5">
    <source>
        <dbReference type="PROSITE" id="PS51379"/>
    </source>
</evidence>
<keyword evidence="2" id="KW-0479">Metal-binding</keyword>
<sequence>MADNADRGKTLYIDYSKCIGCETCEAVCAFLYDAPRIVMIRTVDGLMAPLYCKHCEQAHCMKVCARGALMRDRDGAVVLQPMLCRGCESRNCVLACPYAAFFATDQGVTVRKCDMCASRRDVGLGPACAEMCPCGAIMYVDREMIDTLETDEARAARDRVMAHVRPPSRKREQGEG</sequence>
<evidence type="ECO:0000256" key="3">
    <source>
        <dbReference type="ARBA" id="ARBA00023004"/>
    </source>
</evidence>
<dbReference type="HOGENOM" id="CLU_043374_3_3_7"/>
<dbReference type="InterPro" id="IPR050954">
    <property type="entry name" value="ET_IronSulfur_Cluster-Binding"/>
</dbReference>
<dbReference type="Pfam" id="PF13247">
    <property type="entry name" value="Fer4_11"/>
    <property type="match status" value="1"/>
</dbReference>
<keyword evidence="3" id="KW-0408">Iron</keyword>
<evidence type="ECO:0000313" key="7">
    <source>
        <dbReference type="Proteomes" id="UP000009173"/>
    </source>
</evidence>
<dbReference type="GO" id="GO:0051539">
    <property type="term" value="F:4 iron, 4 sulfur cluster binding"/>
    <property type="evidence" value="ECO:0007669"/>
    <property type="project" value="UniProtKB-KW"/>
</dbReference>
<dbReference type="AlphaFoldDB" id="A0A0H3A8G6"/>
<name>A0A0H3A8G6_NITV4</name>
<keyword evidence="1" id="KW-0004">4Fe-4S</keyword>
<accession>A0A0H3A8G6</accession>
<dbReference type="SUPFAM" id="SSF54862">
    <property type="entry name" value="4Fe-4S ferredoxins"/>
    <property type="match status" value="1"/>
</dbReference>
<reference evidence="7" key="1">
    <citation type="journal article" date="2009" name="Environ. Microbiol.">
        <title>Contribution of mobile genetic elements to Desulfovibrio vulgaris genome plasticity.</title>
        <authorList>
            <person name="Walker C.B."/>
            <person name="Stolyar S."/>
            <person name="Chivian D."/>
            <person name="Pinel N."/>
            <person name="Gabster J.A."/>
            <person name="Dehal P.S."/>
            <person name="He Z."/>
            <person name="Yang Z.K."/>
            <person name="Yen H.C."/>
            <person name="Zhou J."/>
            <person name="Wall J.D."/>
            <person name="Hazen T.C."/>
            <person name="Arkin A.P."/>
            <person name="Stahl D.A."/>
        </authorList>
    </citation>
    <scope>NUCLEOTIDE SEQUENCE [LARGE SCALE GENOMIC DNA]</scope>
    <source>
        <strain evidence="7">DP4</strain>
    </source>
</reference>
<protein>
    <submittedName>
        <fullName evidence="6">4Fe-4S ferredoxin, iron-sulfur binding domain protein</fullName>
    </submittedName>
</protein>
<feature type="domain" description="4Fe-4S ferredoxin-type" evidence="5">
    <location>
        <begin position="75"/>
        <end position="106"/>
    </location>
</feature>